<protein>
    <submittedName>
        <fullName evidence="1">Uncharacterized protein</fullName>
    </submittedName>
</protein>
<dbReference type="EMBL" id="JACXAE010000110">
    <property type="protein sequence ID" value="MBD2777462.1"/>
    <property type="molecule type" value="Genomic_DNA"/>
</dbReference>
<keyword evidence="2" id="KW-1185">Reference proteome</keyword>
<dbReference type="RefSeq" id="WP_190836528.1">
    <property type="nucleotide sequence ID" value="NZ_CAWPPI010000110.1"/>
</dbReference>
<name>A0A8J6XQ53_9CYAN</name>
<gene>
    <name evidence="1" type="ORF">ICL16_36805</name>
</gene>
<comment type="caution">
    <text evidence="1">The sequence shown here is derived from an EMBL/GenBank/DDBJ whole genome shotgun (WGS) entry which is preliminary data.</text>
</comment>
<dbReference type="Proteomes" id="UP000629098">
    <property type="component" value="Unassembled WGS sequence"/>
</dbReference>
<accession>A0A8J6XQ53</accession>
<evidence type="ECO:0000313" key="2">
    <source>
        <dbReference type="Proteomes" id="UP000629098"/>
    </source>
</evidence>
<organism evidence="1 2">
    <name type="scientific">Iningainema tapete BLCC-T55</name>
    <dbReference type="NCBI Taxonomy" id="2748662"/>
    <lineage>
        <taxon>Bacteria</taxon>
        <taxon>Bacillati</taxon>
        <taxon>Cyanobacteriota</taxon>
        <taxon>Cyanophyceae</taxon>
        <taxon>Nostocales</taxon>
        <taxon>Scytonemataceae</taxon>
        <taxon>Iningainema tapete</taxon>
    </lineage>
</organism>
<reference evidence="1" key="1">
    <citation type="submission" date="2020-09" db="EMBL/GenBank/DDBJ databases">
        <title>Iningainema tapete sp. nov. (Scytonemataceae, Cyanobacteria) from greenhouses in central Florida (USA) produces two types of nodularin with biosynthetic potential for microcystin-LR and anabaenopeptins.</title>
        <authorList>
            <person name="Berthold D.E."/>
            <person name="Lefler F.W."/>
            <person name="Huang I.-S."/>
            <person name="Abdulla H."/>
            <person name="Zimba P.V."/>
            <person name="Laughinghouse H.D. IV."/>
        </authorList>
    </citation>
    <scope>NUCLEOTIDE SEQUENCE</scope>
    <source>
        <strain evidence="1">BLCCT55</strain>
    </source>
</reference>
<dbReference type="AlphaFoldDB" id="A0A8J6XQ53"/>
<evidence type="ECO:0000313" key="1">
    <source>
        <dbReference type="EMBL" id="MBD2777462.1"/>
    </source>
</evidence>
<proteinExistence type="predicted"/>
<sequence>MPNWSSIEAGFLKQTRSMQLGELASCLARIKAWCFDTESARQGVPVILSESLFYLSLLIEHEEFNTPEFIQLRQLLLSWQQRWSIIVSQPAEIAFVSATSASWSDRILNMSGLLTEETESV</sequence>